<gene>
    <name evidence="2" type="ORF">TL08_20380</name>
</gene>
<sequence length="83" mass="8955">MTDRRPGEPTRESVPENREHAEDLCAHQPGGERVYCVAERLGLCSADILQALHELGYRGSRASTILGPRVLAEVESALATPGS</sequence>
<feature type="region of interest" description="Disordered" evidence="1">
    <location>
        <begin position="1"/>
        <end position="25"/>
    </location>
</feature>
<reference evidence="3" key="1">
    <citation type="submission" date="2016-03" db="EMBL/GenBank/DDBJ databases">
        <title>Complete genome sequence of the type strain Actinoalloteichus hymeniacidonis DSM 45092.</title>
        <authorList>
            <person name="Schaffert L."/>
            <person name="Albersmeier A."/>
            <person name="Winkler A."/>
            <person name="Kalinowski J."/>
            <person name="Zotchev S."/>
            <person name="Ruckert C."/>
        </authorList>
    </citation>
    <scope>NUCLEOTIDE SEQUENCE [LARGE SCALE GENOMIC DNA]</scope>
    <source>
        <strain evidence="3">HPA177(T) (DSM 45092(T))</strain>
    </source>
</reference>
<accession>A0AAC9HSL2</accession>
<evidence type="ECO:0008006" key="4">
    <source>
        <dbReference type="Google" id="ProtNLM"/>
    </source>
</evidence>
<dbReference type="Proteomes" id="UP000095210">
    <property type="component" value="Chromosome"/>
</dbReference>
<evidence type="ECO:0000313" key="3">
    <source>
        <dbReference type="Proteomes" id="UP000095210"/>
    </source>
</evidence>
<evidence type="ECO:0000256" key="1">
    <source>
        <dbReference type="SAM" id="MobiDB-lite"/>
    </source>
</evidence>
<organism evidence="2 3">
    <name type="scientific">Actinoalloteichus hymeniacidonis</name>
    <dbReference type="NCBI Taxonomy" id="340345"/>
    <lineage>
        <taxon>Bacteria</taxon>
        <taxon>Bacillati</taxon>
        <taxon>Actinomycetota</taxon>
        <taxon>Actinomycetes</taxon>
        <taxon>Pseudonocardiales</taxon>
        <taxon>Pseudonocardiaceae</taxon>
        <taxon>Actinoalloteichus</taxon>
    </lineage>
</organism>
<dbReference type="AlphaFoldDB" id="A0AAC9HSL2"/>
<keyword evidence="3" id="KW-1185">Reference proteome</keyword>
<name>A0AAC9HSL2_9PSEU</name>
<protein>
    <recommendedName>
        <fullName evidence="4">Translation initiation factor IF-2 N-terminal domain-containing protein</fullName>
    </recommendedName>
</protein>
<evidence type="ECO:0000313" key="2">
    <source>
        <dbReference type="EMBL" id="AOS64867.1"/>
    </source>
</evidence>
<dbReference type="EMBL" id="CP014859">
    <property type="protein sequence ID" value="AOS64867.1"/>
    <property type="molecule type" value="Genomic_DNA"/>
</dbReference>
<proteinExistence type="predicted"/>
<dbReference type="RefSeq" id="WP_157421200.1">
    <property type="nucleotide sequence ID" value="NZ_CP014859.1"/>
</dbReference>
<dbReference type="KEGG" id="ahm:TL08_20380"/>